<gene>
    <name evidence="2" type="ORF">LOAG_15441</name>
</gene>
<dbReference type="InParanoid" id="A0A1S0TFP3"/>
<accession>A0A1S0TFP3</accession>
<dbReference type="CTD" id="9952932"/>
<evidence type="ECO:0000313" key="2">
    <source>
        <dbReference type="EMBL" id="EFO13089.2"/>
    </source>
</evidence>
<reference evidence="2" key="1">
    <citation type="submission" date="2012-04" db="EMBL/GenBank/DDBJ databases">
        <title>The Genome Sequence of Loa loa.</title>
        <authorList>
            <consortium name="The Broad Institute Genome Sequencing Platform"/>
            <consortium name="Broad Institute Genome Sequencing Center for Infectious Disease"/>
            <person name="Nutman T.B."/>
            <person name="Fink D.L."/>
            <person name="Russ C."/>
            <person name="Young S."/>
            <person name="Zeng Q."/>
            <person name="Gargeya S."/>
            <person name="Alvarado L."/>
            <person name="Berlin A."/>
            <person name="Chapman S.B."/>
            <person name="Chen Z."/>
            <person name="Freedman E."/>
            <person name="Gellesch M."/>
            <person name="Goldberg J."/>
            <person name="Griggs A."/>
            <person name="Gujja S."/>
            <person name="Heilman E.R."/>
            <person name="Heiman D."/>
            <person name="Howarth C."/>
            <person name="Mehta T."/>
            <person name="Neiman D."/>
            <person name="Pearson M."/>
            <person name="Roberts A."/>
            <person name="Saif S."/>
            <person name="Shea T."/>
            <person name="Shenoy N."/>
            <person name="Sisk P."/>
            <person name="Stolte C."/>
            <person name="Sykes S."/>
            <person name="White J."/>
            <person name="Yandava C."/>
            <person name="Haas B."/>
            <person name="Henn M.R."/>
            <person name="Nusbaum C."/>
            <person name="Birren B."/>
        </authorList>
    </citation>
    <scope>NUCLEOTIDE SEQUENCE [LARGE SCALE GENOMIC DNA]</scope>
</reference>
<proteinExistence type="predicted"/>
<organism evidence="2">
    <name type="scientific">Loa loa</name>
    <name type="common">Eye worm</name>
    <name type="synonym">Filaria loa</name>
    <dbReference type="NCBI Taxonomy" id="7209"/>
    <lineage>
        <taxon>Eukaryota</taxon>
        <taxon>Metazoa</taxon>
        <taxon>Ecdysozoa</taxon>
        <taxon>Nematoda</taxon>
        <taxon>Chromadorea</taxon>
        <taxon>Rhabditida</taxon>
        <taxon>Spirurina</taxon>
        <taxon>Spiruromorpha</taxon>
        <taxon>Filarioidea</taxon>
        <taxon>Onchocercidae</taxon>
        <taxon>Loa</taxon>
    </lineage>
</organism>
<dbReference type="OrthoDB" id="10449297at2759"/>
<feature type="region of interest" description="Disordered" evidence="1">
    <location>
        <begin position="71"/>
        <end position="92"/>
    </location>
</feature>
<protein>
    <submittedName>
        <fullName evidence="2">Uncharacterized protein</fullName>
    </submittedName>
</protein>
<dbReference type="RefSeq" id="XP_003150980.2">
    <property type="nucleotide sequence ID" value="XM_003150932.2"/>
</dbReference>
<dbReference type="EMBL" id="JH712329">
    <property type="protein sequence ID" value="EFO13089.2"/>
    <property type="molecule type" value="Genomic_DNA"/>
</dbReference>
<dbReference type="KEGG" id="loa:LOAG_15441"/>
<evidence type="ECO:0000256" key="1">
    <source>
        <dbReference type="SAM" id="MobiDB-lite"/>
    </source>
</evidence>
<dbReference type="GeneID" id="9952932"/>
<name>A0A1S0TFP3_LOALO</name>
<sequence length="92" mass="10388">MKMLKNMIKKVSEEQEKDVTQTIDFDNASICSCSCYQLPCPEADLRQRYTVRNHNLAHSDIQSSTKSATVFVQQTSSDTSTANRPNHKTTTC</sequence>
<dbReference type="AlphaFoldDB" id="A0A1S0TFP3"/>